<comment type="caution">
    <text evidence="3">The sequence shown here is derived from an EMBL/GenBank/DDBJ whole genome shotgun (WGS) entry which is preliminary data.</text>
</comment>
<protein>
    <submittedName>
        <fullName evidence="3">Pectate lyase</fullName>
        <ecNumber evidence="3">4.2.2.2</ecNumber>
    </submittedName>
</protein>
<keyword evidence="4" id="KW-1185">Reference proteome</keyword>
<keyword evidence="3" id="KW-0456">Lyase</keyword>
<dbReference type="InterPro" id="IPR012669">
    <property type="entry name" value="Pectate_lyase"/>
</dbReference>
<feature type="compositionally biased region" description="Polar residues" evidence="1">
    <location>
        <begin position="143"/>
        <end position="154"/>
    </location>
</feature>
<dbReference type="Gene3D" id="1.50.10.20">
    <property type="match status" value="1"/>
</dbReference>
<dbReference type="Proteomes" id="UP000306791">
    <property type="component" value="Unassembled WGS sequence"/>
</dbReference>
<keyword evidence="2" id="KW-0732">Signal</keyword>
<proteinExistence type="predicted"/>
<feature type="signal peptide" evidence="2">
    <location>
        <begin position="1"/>
        <end position="38"/>
    </location>
</feature>
<dbReference type="EC" id="4.2.2.2" evidence="3"/>
<gene>
    <name evidence="3" type="primary">pelA</name>
    <name evidence="3" type="ORF">FDY93_17540</name>
</gene>
<dbReference type="GO" id="GO:0030570">
    <property type="term" value="F:pectate lyase activity"/>
    <property type="evidence" value="ECO:0007669"/>
    <property type="project" value="UniProtKB-EC"/>
</dbReference>
<name>A0ABY2UDH0_9GAMM</name>
<evidence type="ECO:0000256" key="1">
    <source>
        <dbReference type="SAM" id="MobiDB-lite"/>
    </source>
</evidence>
<reference evidence="3 4" key="1">
    <citation type="submission" date="2019-05" db="EMBL/GenBank/DDBJ databases">
        <title>Microbulbifer harenosus sp. nov., an alginate-degrading bacterium isolated from coastal sand.</title>
        <authorList>
            <person name="Huang H."/>
            <person name="Mo K."/>
            <person name="Bao S."/>
        </authorList>
    </citation>
    <scope>NUCLEOTIDE SEQUENCE [LARGE SCALE GENOMIC DNA]</scope>
    <source>
        <strain evidence="3 4">HB161719</strain>
    </source>
</reference>
<feature type="chain" id="PRO_5046406761" evidence="2">
    <location>
        <begin position="39"/>
        <end position="420"/>
    </location>
</feature>
<dbReference type="NCBIfam" id="TIGR02474">
    <property type="entry name" value="pec_lyase"/>
    <property type="match status" value="1"/>
</dbReference>
<evidence type="ECO:0000313" key="3">
    <source>
        <dbReference type="EMBL" id="TLM74449.1"/>
    </source>
</evidence>
<dbReference type="Pfam" id="PF09492">
    <property type="entry name" value="Pec_lyase"/>
    <property type="match status" value="1"/>
</dbReference>
<organism evidence="3 4">
    <name type="scientific">Microbulbifer harenosus</name>
    <dbReference type="NCBI Taxonomy" id="2576840"/>
    <lineage>
        <taxon>Bacteria</taxon>
        <taxon>Pseudomonadati</taxon>
        <taxon>Pseudomonadota</taxon>
        <taxon>Gammaproteobacteria</taxon>
        <taxon>Cellvibrionales</taxon>
        <taxon>Microbulbiferaceae</taxon>
        <taxon>Microbulbifer</taxon>
    </lineage>
</organism>
<feature type="region of interest" description="Disordered" evidence="1">
    <location>
        <begin position="135"/>
        <end position="156"/>
    </location>
</feature>
<accession>A0ABY2UDH0</accession>
<sequence>MFCLTETVASPCMTLSRVNAARGLTLAALLLAATGCGAKNTPADASRAGPDPLAKLQPAQDMAAYRAMSDLLYKLDQDAIKRELAETRQEKSTKPTKDKLFGFDVKQALYDRDFIASAEGKALADSLLTYQTPSGGWSKRTDMSTPRQPGQQFGTEKDYVPTFDNYATTTQFWVMVNACNAHQDRRYCDSASRALNLILLAQYPNGGWPQSFPLRGKYHDDITFNDDAIANLLKVVGAAAEGDERLAFLAADLKAQAKHSLVRALDMLVATQVEVNGEPTIWGAQHDDETLEPTSARAFEPVALATSESADLVLFLMTLKNPPENVRKAIDSANRWFEQHQMHGLRYRRGDELPALIPDDDADPLWARFYDIESDRPVFGDRDGQVYFELDKVSAERRAGYGWYTERPYKALKEYRKWQQ</sequence>
<evidence type="ECO:0000256" key="2">
    <source>
        <dbReference type="SAM" id="SignalP"/>
    </source>
</evidence>
<evidence type="ECO:0000313" key="4">
    <source>
        <dbReference type="Proteomes" id="UP000306791"/>
    </source>
</evidence>
<dbReference type="SUPFAM" id="SSF81853">
    <property type="entry name" value="Family 10 polysaccharide lyase"/>
    <property type="match status" value="1"/>
</dbReference>
<dbReference type="EMBL" id="VANI01000021">
    <property type="protein sequence ID" value="TLM74449.1"/>
    <property type="molecule type" value="Genomic_DNA"/>
</dbReference>